<evidence type="ECO:0000256" key="1">
    <source>
        <dbReference type="ARBA" id="ARBA00022630"/>
    </source>
</evidence>
<gene>
    <name evidence="4" type="ordered locus">CNG03300</name>
</gene>
<dbReference type="AlphaFoldDB" id="Q5KDN7"/>
<keyword evidence="4" id="KW-0223">Dioxygenase</keyword>
<evidence type="ECO:0000313" key="4">
    <source>
        <dbReference type="EMBL" id="AAW44746.1"/>
    </source>
</evidence>
<dbReference type="InterPro" id="IPR013785">
    <property type="entry name" value="Aldolase_TIM"/>
</dbReference>
<accession>Q5KDN7</accession>
<proteinExistence type="predicted"/>
<dbReference type="Gene3D" id="3.20.20.70">
    <property type="entry name" value="Aldolase class I"/>
    <property type="match status" value="1"/>
</dbReference>
<dbReference type="GO" id="GO:0051213">
    <property type="term" value="F:dioxygenase activity"/>
    <property type="evidence" value="ECO:0007669"/>
    <property type="project" value="UniProtKB-KW"/>
</dbReference>
<keyword evidence="3" id="KW-0560">Oxidoreductase</keyword>
<organism evidence="4 5">
    <name type="scientific">Cryptococcus deneoformans (strain JEC21 / ATCC MYA-565)</name>
    <name type="common">Cryptococcus neoformans var. neoformans serotype D</name>
    <dbReference type="NCBI Taxonomy" id="214684"/>
    <lineage>
        <taxon>Eukaryota</taxon>
        <taxon>Fungi</taxon>
        <taxon>Dikarya</taxon>
        <taxon>Basidiomycota</taxon>
        <taxon>Agaricomycotina</taxon>
        <taxon>Tremellomycetes</taxon>
        <taxon>Tremellales</taxon>
        <taxon>Cryptococcaceae</taxon>
        <taxon>Cryptococcus</taxon>
        <taxon>Cryptococcus neoformans species complex</taxon>
    </lineage>
</organism>
<sequence>MPIVTEFTRLLGIKYPIVQGGMQWVGTPPLAAAVARAGGLGMLTALTQPSPEDLREAIKETRRLLGDREGKFGVNITLLPSINPPDYAGYTRAALEEGIDIFETAGNNPKPLIDYIRTYKADNSKGPTPKRFIIHKCVNIKHAFSGQKMGVDVLSIDGFECAGHPGEEDIGGLVLLAKAAKELTIPYIASGGFADGRGLAAALSLGAAGINMGKYTHWLSELILGTRFMCTVESPIHQNIKDKIVRSTEKDTIHIFRYVCRLNVCDDLNGIVVRWAILLESIVIRCRLGLSNWKKDPKAPNLKIFESLLLAPEDAKFTRRGIMMLGYGRLVSPSDLSMTFQHVPA</sequence>
<name>Q5KDN7_CRYD1</name>
<dbReference type="InterPro" id="IPR004136">
    <property type="entry name" value="NMO"/>
</dbReference>
<protein>
    <submittedName>
        <fullName evidence="4">2-nitropropane dioxygenase, putative</fullName>
    </submittedName>
</protein>
<dbReference type="PANTHER" id="PTHR32332:SF20">
    <property type="entry name" value="2-NITROPROPANE DIOXYGENASE-LIKE PROTEIN"/>
    <property type="match status" value="1"/>
</dbReference>
<evidence type="ECO:0000256" key="2">
    <source>
        <dbReference type="ARBA" id="ARBA00022643"/>
    </source>
</evidence>
<dbReference type="Proteomes" id="UP000002149">
    <property type="component" value="Chromosome 7"/>
</dbReference>
<keyword evidence="5" id="KW-1185">Reference proteome</keyword>
<keyword evidence="2" id="KW-0288">FMN</keyword>
<reference evidence="4 5" key="1">
    <citation type="journal article" date="2005" name="Science">
        <title>The genome of the basidiomycetous yeast and human pathogen Cryptococcus neoformans.</title>
        <authorList>
            <person name="Loftus B.J."/>
            <person name="Fung E."/>
            <person name="Roncaglia P."/>
            <person name="Rowley D."/>
            <person name="Amedeo P."/>
            <person name="Bruno D."/>
            <person name="Vamathevan J."/>
            <person name="Miranda M."/>
            <person name="Anderson I.J."/>
            <person name="Fraser J.A."/>
            <person name="Allen J.E."/>
            <person name="Bosdet I.E."/>
            <person name="Brent M.R."/>
            <person name="Chiu R."/>
            <person name="Doering T.L."/>
            <person name="Donlin M.J."/>
            <person name="D'Souza C.A."/>
            <person name="Fox D.S."/>
            <person name="Grinberg V."/>
            <person name="Fu J."/>
            <person name="Fukushima M."/>
            <person name="Haas B.J."/>
            <person name="Huang J.C."/>
            <person name="Janbon G."/>
            <person name="Jones S.J."/>
            <person name="Koo H.L."/>
            <person name="Krzywinski M.I."/>
            <person name="Kwon-Chung J.K."/>
            <person name="Lengeler K.B."/>
            <person name="Maiti R."/>
            <person name="Marra M.A."/>
            <person name="Marra R.E."/>
            <person name="Mathewson C.A."/>
            <person name="Mitchell T.G."/>
            <person name="Pertea M."/>
            <person name="Riggs F.R."/>
            <person name="Salzberg S.L."/>
            <person name="Schein J.E."/>
            <person name="Shvartsbeyn A."/>
            <person name="Shin H."/>
            <person name="Shumway M."/>
            <person name="Specht C.A."/>
            <person name="Suh B.B."/>
            <person name="Tenney A."/>
            <person name="Utterback T.R."/>
            <person name="Wickes B.L."/>
            <person name="Wortman J.R."/>
            <person name="Wye N.H."/>
            <person name="Kronstad J.W."/>
            <person name="Lodge J.K."/>
            <person name="Heitman J."/>
            <person name="Davis R.W."/>
            <person name="Fraser C.M."/>
            <person name="Hyman R.W."/>
        </authorList>
    </citation>
    <scope>NUCLEOTIDE SEQUENCE [LARGE SCALE GENOMIC DNA]</scope>
    <source>
        <strain evidence="5">JEC21 / ATCC MYA-565</strain>
    </source>
</reference>
<dbReference type="OrthoDB" id="412383at2759"/>
<dbReference type="GeneID" id="3258649"/>
<evidence type="ECO:0000313" key="5">
    <source>
        <dbReference type="Proteomes" id="UP000002149"/>
    </source>
</evidence>
<dbReference type="HOGENOM" id="CLU_804147_0_0_1"/>
<dbReference type="GO" id="GO:0018580">
    <property type="term" value="F:nitronate monooxygenase activity"/>
    <property type="evidence" value="ECO:0007669"/>
    <property type="project" value="InterPro"/>
</dbReference>
<dbReference type="PANTHER" id="PTHR32332">
    <property type="entry name" value="2-NITROPROPANE DIOXYGENASE"/>
    <property type="match status" value="1"/>
</dbReference>
<dbReference type="Pfam" id="PF03060">
    <property type="entry name" value="NMO"/>
    <property type="match status" value="1"/>
</dbReference>
<keyword evidence="1" id="KW-0285">Flavoprotein</keyword>
<dbReference type="RefSeq" id="XP_572053.1">
    <property type="nucleotide sequence ID" value="XM_572053.1"/>
</dbReference>
<dbReference type="CDD" id="cd04730">
    <property type="entry name" value="NPD_like"/>
    <property type="match status" value="1"/>
</dbReference>
<dbReference type="SUPFAM" id="SSF51412">
    <property type="entry name" value="Inosine monophosphate dehydrogenase (IMPDH)"/>
    <property type="match status" value="1"/>
</dbReference>
<dbReference type="VEuPathDB" id="FungiDB:CNG03300"/>
<evidence type="ECO:0000256" key="3">
    <source>
        <dbReference type="ARBA" id="ARBA00023002"/>
    </source>
</evidence>
<dbReference type="EMBL" id="AE017347">
    <property type="protein sequence ID" value="AAW44746.1"/>
    <property type="molecule type" value="Genomic_DNA"/>
</dbReference>